<keyword evidence="5 8" id="KW-0479">Metal-binding</keyword>
<comment type="subcellular location">
    <subcellularLocation>
        <location evidence="8">Cytoplasm</location>
    </subcellularLocation>
</comment>
<dbReference type="InterPro" id="IPR027408">
    <property type="entry name" value="PNPase/RNase_PH_dom_sf"/>
</dbReference>
<dbReference type="GO" id="GO:0006396">
    <property type="term" value="P:RNA processing"/>
    <property type="evidence" value="ECO:0007669"/>
    <property type="project" value="InterPro"/>
</dbReference>
<dbReference type="PANTHER" id="PTHR11252:SF0">
    <property type="entry name" value="POLYRIBONUCLEOTIDE NUCLEOTIDYLTRANSFERASE 1, MITOCHONDRIAL"/>
    <property type="match status" value="1"/>
</dbReference>
<dbReference type="InterPro" id="IPR015848">
    <property type="entry name" value="PNPase_PH_RNA-bd_bac/org-type"/>
</dbReference>
<comment type="catalytic activity">
    <reaction evidence="8">
        <text>RNA(n+1) + phosphate = RNA(n) + a ribonucleoside 5'-diphosphate</text>
        <dbReference type="Rhea" id="RHEA:22096"/>
        <dbReference type="Rhea" id="RHEA-COMP:14527"/>
        <dbReference type="Rhea" id="RHEA-COMP:17342"/>
        <dbReference type="ChEBI" id="CHEBI:43474"/>
        <dbReference type="ChEBI" id="CHEBI:57930"/>
        <dbReference type="ChEBI" id="CHEBI:140395"/>
        <dbReference type="EC" id="2.7.7.8"/>
    </reaction>
</comment>
<dbReference type="RefSeq" id="WP_184201630.1">
    <property type="nucleotide sequence ID" value="NZ_JACHGW010000004.1"/>
</dbReference>
<keyword evidence="12" id="KW-1185">Reference proteome</keyword>
<dbReference type="GO" id="GO:0000175">
    <property type="term" value="F:3'-5'-RNA exonuclease activity"/>
    <property type="evidence" value="ECO:0007669"/>
    <property type="project" value="TreeGrafter"/>
</dbReference>
<dbReference type="InterPro" id="IPR036345">
    <property type="entry name" value="ExoRNase_PH_dom2_sf"/>
</dbReference>
<evidence type="ECO:0000313" key="12">
    <source>
        <dbReference type="Proteomes" id="UP000520814"/>
    </source>
</evidence>
<evidence type="ECO:0000256" key="1">
    <source>
        <dbReference type="ARBA" id="ARBA00007404"/>
    </source>
</evidence>
<dbReference type="Gene3D" id="3.30.1370.10">
    <property type="entry name" value="K Homology domain, type 1"/>
    <property type="match status" value="1"/>
</dbReference>
<dbReference type="SMART" id="SM00322">
    <property type="entry name" value="KH"/>
    <property type="match status" value="1"/>
</dbReference>
<dbReference type="InterPro" id="IPR001247">
    <property type="entry name" value="ExoRNase_PH_dom1"/>
</dbReference>
<dbReference type="SUPFAM" id="SSF46915">
    <property type="entry name" value="Polynucleotide phosphorylase/guanosine pentaphosphate synthase (PNPase/GPSI), domain 3"/>
    <property type="match status" value="1"/>
</dbReference>
<dbReference type="PIRSF" id="PIRSF005499">
    <property type="entry name" value="PNPase"/>
    <property type="match status" value="1"/>
</dbReference>
<dbReference type="CDD" id="cd11363">
    <property type="entry name" value="RNase_PH_PNPase_1"/>
    <property type="match status" value="1"/>
</dbReference>
<dbReference type="Gene3D" id="2.40.50.140">
    <property type="entry name" value="Nucleic acid-binding proteins"/>
    <property type="match status" value="1"/>
</dbReference>
<keyword evidence="7 8" id="KW-0694">RNA-binding</keyword>
<dbReference type="InterPro" id="IPR015847">
    <property type="entry name" value="ExoRNase_PH_dom2"/>
</dbReference>
<feature type="domain" description="S1 motif" evidence="10">
    <location>
        <begin position="622"/>
        <end position="690"/>
    </location>
</feature>
<name>A0A7W9STD0_ARMRO</name>
<dbReference type="SUPFAM" id="SSF54791">
    <property type="entry name" value="Eukaryotic type KH-domain (KH-domain type I)"/>
    <property type="match status" value="1"/>
</dbReference>
<dbReference type="PROSITE" id="PS50126">
    <property type="entry name" value="S1"/>
    <property type="match status" value="1"/>
</dbReference>
<proteinExistence type="inferred from homology"/>
<reference evidence="11 12" key="1">
    <citation type="submission" date="2020-08" db="EMBL/GenBank/DDBJ databases">
        <title>Genomic Encyclopedia of Type Strains, Phase IV (KMG-IV): sequencing the most valuable type-strain genomes for metagenomic binning, comparative biology and taxonomic classification.</title>
        <authorList>
            <person name="Goeker M."/>
        </authorList>
    </citation>
    <scope>NUCLEOTIDE SEQUENCE [LARGE SCALE GENOMIC DNA]</scope>
    <source>
        <strain evidence="11 12">DSM 23562</strain>
    </source>
</reference>
<dbReference type="Gene3D" id="3.30.230.70">
    <property type="entry name" value="GHMP Kinase, N-terminal domain"/>
    <property type="match status" value="2"/>
</dbReference>
<dbReference type="SUPFAM" id="SSF55666">
    <property type="entry name" value="Ribonuclease PH domain 2-like"/>
    <property type="match status" value="2"/>
</dbReference>
<feature type="binding site" evidence="8">
    <location>
        <position position="492"/>
    </location>
    <ligand>
        <name>Mg(2+)</name>
        <dbReference type="ChEBI" id="CHEBI:18420"/>
    </ligand>
</feature>
<dbReference type="SMART" id="SM00316">
    <property type="entry name" value="S1"/>
    <property type="match status" value="1"/>
</dbReference>
<keyword evidence="4 8" id="KW-0548">Nucleotidyltransferase</keyword>
<dbReference type="Pfam" id="PF00575">
    <property type="entry name" value="S1"/>
    <property type="match status" value="1"/>
</dbReference>
<comment type="cofactor">
    <cofactor evidence="8">
        <name>Mg(2+)</name>
        <dbReference type="ChEBI" id="CHEBI:18420"/>
    </cofactor>
</comment>
<dbReference type="InterPro" id="IPR012340">
    <property type="entry name" value="NA-bd_OB-fold"/>
</dbReference>
<evidence type="ECO:0000259" key="10">
    <source>
        <dbReference type="PROSITE" id="PS50126"/>
    </source>
</evidence>
<evidence type="ECO:0000256" key="5">
    <source>
        <dbReference type="ARBA" id="ARBA00022723"/>
    </source>
</evidence>
<dbReference type="GO" id="GO:0000287">
    <property type="term" value="F:magnesium ion binding"/>
    <property type="evidence" value="ECO:0007669"/>
    <property type="project" value="UniProtKB-UniRule"/>
</dbReference>
<comment type="similarity">
    <text evidence="1 8">Belongs to the polyribonucleotide nucleotidyltransferase family.</text>
</comment>
<evidence type="ECO:0000256" key="2">
    <source>
        <dbReference type="ARBA" id="ARBA00022490"/>
    </source>
</evidence>
<dbReference type="InterPro" id="IPR003029">
    <property type="entry name" value="S1_domain"/>
</dbReference>
<evidence type="ECO:0000256" key="8">
    <source>
        <dbReference type="HAMAP-Rule" id="MF_01595"/>
    </source>
</evidence>
<dbReference type="GO" id="GO:0003723">
    <property type="term" value="F:RNA binding"/>
    <property type="evidence" value="ECO:0007669"/>
    <property type="project" value="UniProtKB-UniRule"/>
</dbReference>
<comment type="caution">
    <text evidence="11">The sequence shown here is derived from an EMBL/GenBank/DDBJ whole genome shotgun (WGS) entry which is preliminary data.</text>
</comment>
<dbReference type="Pfam" id="PF03726">
    <property type="entry name" value="PNPase"/>
    <property type="match status" value="1"/>
</dbReference>
<dbReference type="FunFam" id="3.30.1370.10:FF:000001">
    <property type="entry name" value="Polyribonucleotide nucleotidyltransferase"/>
    <property type="match status" value="1"/>
</dbReference>
<dbReference type="GO" id="GO:0005829">
    <property type="term" value="C:cytosol"/>
    <property type="evidence" value="ECO:0007669"/>
    <property type="project" value="TreeGrafter"/>
</dbReference>
<dbReference type="NCBIfam" id="TIGR03591">
    <property type="entry name" value="polynuc_phos"/>
    <property type="match status" value="1"/>
</dbReference>
<organism evidence="11 12">
    <name type="scientific">Armatimonas rosea</name>
    <dbReference type="NCBI Taxonomy" id="685828"/>
    <lineage>
        <taxon>Bacteria</taxon>
        <taxon>Bacillati</taxon>
        <taxon>Armatimonadota</taxon>
        <taxon>Armatimonadia</taxon>
        <taxon>Armatimonadales</taxon>
        <taxon>Armatimonadaceae</taxon>
        <taxon>Armatimonas</taxon>
    </lineage>
</organism>
<evidence type="ECO:0000256" key="6">
    <source>
        <dbReference type="ARBA" id="ARBA00022842"/>
    </source>
</evidence>
<dbReference type="CDD" id="cd02393">
    <property type="entry name" value="KH-I_PNPase"/>
    <property type="match status" value="1"/>
</dbReference>
<evidence type="ECO:0000256" key="4">
    <source>
        <dbReference type="ARBA" id="ARBA00022695"/>
    </source>
</evidence>
<dbReference type="AlphaFoldDB" id="A0A7W9STD0"/>
<keyword evidence="3 8" id="KW-0808">Transferase</keyword>
<dbReference type="SUPFAM" id="SSF54211">
    <property type="entry name" value="Ribosomal protein S5 domain 2-like"/>
    <property type="match status" value="2"/>
</dbReference>
<comment type="function">
    <text evidence="8">Involved in mRNA degradation. Catalyzes the phosphorolysis of single-stranded polyribonucleotides processively in the 3'- to 5'-direction.</text>
</comment>
<feature type="compositionally biased region" description="Pro residues" evidence="9">
    <location>
        <begin position="698"/>
        <end position="710"/>
    </location>
</feature>
<dbReference type="InterPro" id="IPR004088">
    <property type="entry name" value="KH_dom_type_1"/>
</dbReference>
<evidence type="ECO:0000256" key="9">
    <source>
        <dbReference type="SAM" id="MobiDB-lite"/>
    </source>
</evidence>
<evidence type="ECO:0000256" key="7">
    <source>
        <dbReference type="ARBA" id="ARBA00022884"/>
    </source>
</evidence>
<dbReference type="PANTHER" id="PTHR11252">
    <property type="entry name" value="POLYRIBONUCLEOTIDE NUCLEOTIDYLTRANSFERASE"/>
    <property type="match status" value="1"/>
</dbReference>
<evidence type="ECO:0000313" key="11">
    <source>
        <dbReference type="EMBL" id="MBB6052496.1"/>
    </source>
</evidence>
<feature type="binding site" evidence="8">
    <location>
        <position position="486"/>
    </location>
    <ligand>
        <name>Mg(2+)</name>
        <dbReference type="ChEBI" id="CHEBI:18420"/>
    </ligand>
</feature>
<dbReference type="InterPro" id="IPR004087">
    <property type="entry name" value="KH_dom"/>
</dbReference>
<dbReference type="SUPFAM" id="SSF50249">
    <property type="entry name" value="Nucleic acid-binding proteins"/>
    <property type="match status" value="1"/>
</dbReference>
<dbReference type="Pfam" id="PF00013">
    <property type="entry name" value="KH_1"/>
    <property type="match status" value="1"/>
</dbReference>
<keyword evidence="2 8" id="KW-0963">Cytoplasm</keyword>
<feature type="region of interest" description="Disordered" evidence="9">
    <location>
        <begin position="679"/>
        <end position="788"/>
    </location>
</feature>
<dbReference type="Pfam" id="PF01138">
    <property type="entry name" value="RNase_PH"/>
    <property type="match status" value="2"/>
</dbReference>
<dbReference type="PROSITE" id="PS50084">
    <property type="entry name" value="KH_TYPE_1"/>
    <property type="match status" value="1"/>
</dbReference>
<keyword evidence="6 8" id="KW-0460">Magnesium</keyword>
<evidence type="ECO:0000256" key="3">
    <source>
        <dbReference type="ARBA" id="ARBA00022679"/>
    </source>
</evidence>
<sequence>MSVQSVEFTLPDGRVVSIETGKLAKQANGSVVVKIGDTYVLATATMGNDPKSGIDFFPLTCDFEERKYAVGKIPGGFVKRGGRPSEKAILTCRLIDRPLRPLFDKNMRNETQVIVMPLSVEMENLPDVYAVLGASAALHVSDIPWAGPIGCVRVGMDADGGFLINPSQDAIATSDLDLVVAGTAQAILMVEAGANMVSEAKMLEAFDVAHEVIKTQCAAIEKLRELAGKPKREIKLHEYNKEILDVIRERFSAELRAGLQDPDKASREAGLTLLINGVVEKLTPEFPDKIADLKELADKVVKEQLRDLIITEGKRPDGRGTTDIRQIDCEVGLLPRVHGTGLFTRGQTQVLTALTLGSPGDAQMVDTLEEDGEKKYMHFYNFPPYSVGEARSLRGPGRREIGHGALAERALVPVLPEAKDWPYTMLLTSDVMESNGSTSMASTCGSTLALMDAGVPIKAPVAGIAMGLINEGDKFAVLTDIQGMEDFSGDMDFKVAGTADGITALQLDTKIQGIPRPVFVDAFEQARVARLYILNKITEAIPESRTTASQYAPRIITVQIDPEQIGMIIGPGGKTIKKITADTGAKIDIEQSGLVHITATDGISGDAARAIIEGMTKTLSPGEIYDGEVVRFLQFGAFVALPGGKDALVHVSQLSDPPPSRPEENLKIGDTIRVRITEIDSQGRVNATARDLDTPFDPANPEPGRPPRGPRPGGDRGGDRGGRGGDRGGDRGGFRGGDRDRGPRSGGDRDRGPRREDVTSASPALDPVVEPVEEDGDDLPKARFRPRR</sequence>
<dbReference type="Proteomes" id="UP000520814">
    <property type="component" value="Unassembled WGS sequence"/>
</dbReference>
<dbReference type="CDD" id="cd11364">
    <property type="entry name" value="RNase_PH_PNPase_2"/>
    <property type="match status" value="1"/>
</dbReference>
<dbReference type="NCBIfam" id="NF008805">
    <property type="entry name" value="PRK11824.1"/>
    <property type="match status" value="1"/>
</dbReference>
<dbReference type="InterPro" id="IPR012162">
    <property type="entry name" value="PNPase"/>
</dbReference>
<dbReference type="FunFam" id="3.30.230.70:FF:000002">
    <property type="entry name" value="Polyribonucleotide nucleotidyltransferase"/>
    <property type="match status" value="1"/>
</dbReference>
<accession>A0A7W9STD0</accession>
<dbReference type="InterPro" id="IPR036456">
    <property type="entry name" value="PNPase_PH_RNA-bd_sf"/>
</dbReference>
<dbReference type="FunFam" id="3.30.230.70:FF:000001">
    <property type="entry name" value="Polyribonucleotide nucleotidyltransferase"/>
    <property type="match status" value="1"/>
</dbReference>
<dbReference type="Pfam" id="PF03725">
    <property type="entry name" value="RNase_PH_C"/>
    <property type="match status" value="1"/>
</dbReference>
<dbReference type="HAMAP" id="MF_01595">
    <property type="entry name" value="PNPase"/>
    <property type="match status" value="1"/>
</dbReference>
<dbReference type="InterPro" id="IPR020568">
    <property type="entry name" value="Ribosomal_Su5_D2-typ_SF"/>
</dbReference>
<feature type="compositionally biased region" description="Basic and acidic residues" evidence="9">
    <location>
        <begin position="713"/>
        <end position="758"/>
    </location>
</feature>
<gene>
    <name evidence="8" type="primary">pnp</name>
    <name evidence="11" type="ORF">HNQ39_004317</name>
</gene>
<dbReference type="InterPro" id="IPR036612">
    <property type="entry name" value="KH_dom_type_1_sf"/>
</dbReference>
<dbReference type="EC" id="2.7.7.8" evidence="8"/>
<protein>
    <recommendedName>
        <fullName evidence="8">Polyribonucleotide nucleotidyltransferase</fullName>
        <ecNumber evidence="8">2.7.7.8</ecNumber>
    </recommendedName>
    <alternativeName>
        <fullName evidence="8">Polynucleotide phosphorylase</fullName>
        <shortName evidence="8">PNPase</shortName>
    </alternativeName>
</protein>
<dbReference type="GO" id="GO:0006402">
    <property type="term" value="P:mRNA catabolic process"/>
    <property type="evidence" value="ECO:0007669"/>
    <property type="project" value="UniProtKB-UniRule"/>
</dbReference>
<dbReference type="GO" id="GO:0004654">
    <property type="term" value="F:polyribonucleotide nucleotidyltransferase activity"/>
    <property type="evidence" value="ECO:0007669"/>
    <property type="project" value="UniProtKB-UniRule"/>
</dbReference>
<dbReference type="EMBL" id="JACHGW010000004">
    <property type="protein sequence ID" value="MBB6052496.1"/>
    <property type="molecule type" value="Genomic_DNA"/>
</dbReference>